<reference evidence="1" key="1">
    <citation type="journal article" date="2015" name="Nature">
        <title>Complex archaea that bridge the gap between prokaryotes and eukaryotes.</title>
        <authorList>
            <person name="Spang A."/>
            <person name="Saw J.H."/>
            <person name="Jorgensen S.L."/>
            <person name="Zaremba-Niedzwiedzka K."/>
            <person name="Martijn J."/>
            <person name="Lind A.E."/>
            <person name="van Eijk R."/>
            <person name="Schleper C."/>
            <person name="Guy L."/>
            <person name="Ettema T.J."/>
        </authorList>
    </citation>
    <scope>NUCLEOTIDE SEQUENCE</scope>
</reference>
<dbReference type="EMBL" id="LAZR01024802">
    <property type="protein sequence ID" value="KKL73959.1"/>
    <property type="molecule type" value="Genomic_DNA"/>
</dbReference>
<dbReference type="Gene3D" id="1.10.260.40">
    <property type="entry name" value="lambda repressor-like DNA-binding domains"/>
    <property type="match status" value="1"/>
</dbReference>
<comment type="caution">
    <text evidence="1">The sequence shown here is derived from an EMBL/GenBank/DDBJ whole genome shotgun (WGS) entry which is preliminary data.</text>
</comment>
<sequence>MQSVHVDQKTRPTGRTKRRYILSPMTGRLIQDLLEERGLKHKDLAAQVGYEVNYISNVVSKDEASTRFWFRSKRHLVWTRDHWYSGTCSRLSTKFAERRASRLTTQYPG</sequence>
<gene>
    <name evidence="1" type="ORF">LCGC14_2069690</name>
</gene>
<accession>A0A0F9EIX4</accession>
<dbReference type="InterPro" id="IPR010982">
    <property type="entry name" value="Lambda_DNA-bd_dom_sf"/>
</dbReference>
<protein>
    <submittedName>
        <fullName evidence="1">Uncharacterized protein</fullName>
    </submittedName>
</protein>
<proteinExistence type="predicted"/>
<dbReference type="SUPFAM" id="SSF47413">
    <property type="entry name" value="lambda repressor-like DNA-binding domains"/>
    <property type="match status" value="1"/>
</dbReference>
<organism evidence="1">
    <name type="scientific">marine sediment metagenome</name>
    <dbReference type="NCBI Taxonomy" id="412755"/>
    <lineage>
        <taxon>unclassified sequences</taxon>
        <taxon>metagenomes</taxon>
        <taxon>ecological metagenomes</taxon>
    </lineage>
</organism>
<evidence type="ECO:0000313" key="1">
    <source>
        <dbReference type="EMBL" id="KKL73959.1"/>
    </source>
</evidence>
<dbReference type="AlphaFoldDB" id="A0A0F9EIX4"/>
<name>A0A0F9EIX4_9ZZZZ</name>
<dbReference type="GO" id="GO:0003677">
    <property type="term" value="F:DNA binding"/>
    <property type="evidence" value="ECO:0007669"/>
    <property type="project" value="InterPro"/>
</dbReference>